<comment type="caution">
    <text evidence="2">The sequence shown here is derived from an EMBL/GenBank/DDBJ whole genome shotgun (WGS) entry which is preliminary data.</text>
</comment>
<dbReference type="AlphaFoldDB" id="A0A2K0TAD8"/>
<proteinExistence type="predicted"/>
<feature type="region of interest" description="Disordered" evidence="1">
    <location>
        <begin position="110"/>
        <end position="133"/>
    </location>
</feature>
<feature type="compositionally biased region" description="Low complexity" evidence="1">
    <location>
        <begin position="110"/>
        <end position="119"/>
    </location>
</feature>
<dbReference type="Proteomes" id="UP000236546">
    <property type="component" value="Unassembled WGS sequence"/>
</dbReference>
<protein>
    <submittedName>
        <fullName evidence="2">Uncharacterized protein</fullName>
    </submittedName>
</protein>
<evidence type="ECO:0000313" key="3">
    <source>
        <dbReference type="Proteomes" id="UP000236546"/>
    </source>
</evidence>
<accession>A0A2K0TAD8</accession>
<dbReference type="EMBL" id="MTYH01000050">
    <property type="protein sequence ID" value="PNP42494.1"/>
    <property type="molecule type" value="Genomic_DNA"/>
</dbReference>
<organism evidence="2 3">
    <name type="scientific">Trichoderma gamsii</name>
    <dbReference type="NCBI Taxonomy" id="398673"/>
    <lineage>
        <taxon>Eukaryota</taxon>
        <taxon>Fungi</taxon>
        <taxon>Dikarya</taxon>
        <taxon>Ascomycota</taxon>
        <taxon>Pezizomycotina</taxon>
        <taxon>Sordariomycetes</taxon>
        <taxon>Hypocreomycetidae</taxon>
        <taxon>Hypocreales</taxon>
        <taxon>Hypocreaceae</taxon>
        <taxon>Trichoderma</taxon>
    </lineage>
</organism>
<dbReference type="OrthoDB" id="4900404at2759"/>
<gene>
    <name evidence="2" type="ORF">TGAMA5MH_05235</name>
</gene>
<sequence length="183" mass="20869">MYLFQVPRRSHHYPSKDRVFRDSFSAPLAKNPPRLSRKGYVRALQVYGCEDTLFSNLKSSFSHFNEWRKQNPGDLELYRRYANSLGYDWEGGSVTETGVYTSYVRATATGGPPTYNPNNPHSPEDSPELLGDTRRSVPVDDIVGITGEEFMARDPKGRFAAMNRQQANALNRSRALRNRITTF</sequence>
<evidence type="ECO:0000313" key="2">
    <source>
        <dbReference type="EMBL" id="PNP42494.1"/>
    </source>
</evidence>
<reference evidence="2 3" key="1">
    <citation type="submission" date="2017-02" db="EMBL/GenBank/DDBJ databases">
        <title>Genomes of Trichoderma spp. with biocontrol activity.</title>
        <authorList>
            <person name="Gardiner D."/>
            <person name="Kazan K."/>
            <person name="Vos C."/>
            <person name="Harvey P."/>
        </authorList>
    </citation>
    <scope>NUCLEOTIDE SEQUENCE [LARGE SCALE GENOMIC DNA]</scope>
    <source>
        <strain evidence="2 3">A5MH</strain>
    </source>
</reference>
<name>A0A2K0TAD8_9HYPO</name>
<evidence type="ECO:0000256" key="1">
    <source>
        <dbReference type="SAM" id="MobiDB-lite"/>
    </source>
</evidence>